<name>A0ABQ1NYY2_9GAMM</name>
<dbReference type="InterPro" id="IPR027383">
    <property type="entry name" value="Znf_put"/>
</dbReference>
<dbReference type="Proteomes" id="UP000597301">
    <property type="component" value="Unassembled WGS sequence"/>
</dbReference>
<dbReference type="Pfam" id="PF13490">
    <property type="entry name" value="zf-HC2"/>
    <property type="match status" value="1"/>
</dbReference>
<evidence type="ECO:0000313" key="2">
    <source>
        <dbReference type="EMBL" id="GGC87688.1"/>
    </source>
</evidence>
<sequence>MLMCREATRLMSLKLDKKLTFRERTALRVHLAMCGACRACMRQFDLLHSVGSRHPAAPTQPGEDHHGA</sequence>
<evidence type="ECO:0000313" key="3">
    <source>
        <dbReference type="Proteomes" id="UP000597301"/>
    </source>
</evidence>
<accession>A0ABQ1NYY2</accession>
<comment type="caution">
    <text evidence="2">The sequence shown here is derived from an EMBL/GenBank/DDBJ whole genome shotgun (WGS) entry which is preliminary data.</text>
</comment>
<dbReference type="EMBL" id="BMHM01000003">
    <property type="protein sequence ID" value="GGC87688.1"/>
    <property type="molecule type" value="Genomic_DNA"/>
</dbReference>
<proteinExistence type="predicted"/>
<organism evidence="2 3">
    <name type="scientific">Vreelandella lutescens</name>
    <dbReference type="NCBI Taxonomy" id="1602943"/>
    <lineage>
        <taxon>Bacteria</taxon>
        <taxon>Pseudomonadati</taxon>
        <taxon>Pseudomonadota</taxon>
        <taxon>Gammaproteobacteria</taxon>
        <taxon>Oceanospirillales</taxon>
        <taxon>Halomonadaceae</taxon>
        <taxon>Vreelandella</taxon>
    </lineage>
</organism>
<feature type="domain" description="Putative zinc-finger" evidence="1">
    <location>
        <begin position="4"/>
        <end position="38"/>
    </location>
</feature>
<evidence type="ECO:0000259" key="1">
    <source>
        <dbReference type="Pfam" id="PF13490"/>
    </source>
</evidence>
<protein>
    <recommendedName>
        <fullName evidence="1">Putative zinc-finger domain-containing protein</fullName>
    </recommendedName>
</protein>
<dbReference type="RefSeq" id="WP_188639106.1">
    <property type="nucleotide sequence ID" value="NZ_BMHM01000003.1"/>
</dbReference>
<gene>
    <name evidence="2" type="ORF">GCM10011382_17280</name>
</gene>
<keyword evidence="3" id="KW-1185">Reference proteome</keyword>
<reference evidence="3" key="1">
    <citation type="journal article" date="2019" name="Int. J. Syst. Evol. Microbiol.">
        <title>The Global Catalogue of Microorganisms (GCM) 10K type strain sequencing project: providing services to taxonomists for standard genome sequencing and annotation.</title>
        <authorList>
            <consortium name="The Broad Institute Genomics Platform"/>
            <consortium name="The Broad Institute Genome Sequencing Center for Infectious Disease"/>
            <person name="Wu L."/>
            <person name="Ma J."/>
        </authorList>
    </citation>
    <scope>NUCLEOTIDE SEQUENCE [LARGE SCALE GENOMIC DNA]</scope>
    <source>
        <strain evidence="3">CGMCC 1.15122</strain>
    </source>
</reference>